<dbReference type="AlphaFoldDB" id="A0ABD5SCL3"/>
<dbReference type="EMBL" id="JBHSWW010000362">
    <property type="protein sequence ID" value="MFC6754762.1"/>
    <property type="molecule type" value="Genomic_DNA"/>
</dbReference>
<dbReference type="PIRSF" id="PIRSF016184">
    <property type="entry name" value="PhzC_PhzF"/>
    <property type="match status" value="1"/>
</dbReference>
<evidence type="ECO:0000256" key="1">
    <source>
        <dbReference type="ARBA" id="ARBA00023235"/>
    </source>
</evidence>
<dbReference type="SUPFAM" id="SSF54506">
    <property type="entry name" value="Diaminopimelate epimerase-like"/>
    <property type="match status" value="1"/>
</dbReference>
<dbReference type="RefSeq" id="WP_379783468.1">
    <property type="nucleotide sequence ID" value="NZ_JBHSWW010000362.1"/>
</dbReference>
<dbReference type="PANTHER" id="PTHR13774:SF39">
    <property type="entry name" value="BIOSYNTHESIS PROTEIN, PUTATIVE-RELATED"/>
    <property type="match status" value="1"/>
</dbReference>
<reference evidence="2 3" key="1">
    <citation type="journal article" date="2019" name="Int. J. Syst. Evol. Microbiol.">
        <title>The Global Catalogue of Microorganisms (GCM) 10K type strain sequencing project: providing services to taxonomists for standard genome sequencing and annotation.</title>
        <authorList>
            <consortium name="The Broad Institute Genomics Platform"/>
            <consortium name="The Broad Institute Genome Sequencing Center for Infectious Disease"/>
            <person name="Wu L."/>
            <person name="Ma J."/>
        </authorList>
    </citation>
    <scope>NUCLEOTIDE SEQUENCE [LARGE SCALE GENOMIC DNA]</scope>
    <source>
        <strain evidence="2 3">CGMCC 1.3239</strain>
    </source>
</reference>
<dbReference type="Proteomes" id="UP001596442">
    <property type="component" value="Unassembled WGS sequence"/>
</dbReference>
<name>A0ABD5SCL3_9EURY</name>
<dbReference type="Pfam" id="PF02567">
    <property type="entry name" value="PhzC-PhzF"/>
    <property type="match status" value="1"/>
</dbReference>
<dbReference type="NCBIfam" id="TIGR00654">
    <property type="entry name" value="PhzF_family"/>
    <property type="match status" value="1"/>
</dbReference>
<evidence type="ECO:0000313" key="3">
    <source>
        <dbReference type="Proteomes" id="UP001596442"/>
    </source>
</evidence>
<protein>
    <submittedName>
        <fullName evidence="2">PhzF family phenazine biosynthesis protein</fullName>
    </submittedName>
</protein>
<accession>A0ABD5SCL3</accession>
<gene>
    <name evidence="2" type="ORF">ACFQEU_15045</name>
</gene>
<dbReference type="PANTHER" id="PTHR13774">
    <property type="entry name" value="PHENAZINE BIOSYNTHESIS PROTEIN"/>
    <property type="match status" value="1"/>
</dbReference>
<sequence>METRRTLLVDAFTDEPLAGNVAGVVPDATGLSDDRMGRIAAELGASETAFVTPVAGDGDDADHRVRYFTPTTEVDLCGHATVAAYATLFADGTIDADEYTLRTNVGDLTIRVEDDGGVRMRQEPPEVTVIDPDTLDADRLGDALGIDPAALRDVGADLPVAVASTGLPFLVVPVNFLEHLGGASPDPDAIEAISDEFDVAGVYAFTFDTLDGESTLHGRAFAPAVGIDEDPVTGTASGAVGGYLRAVEAFDGDTPDELRFEQGHFVDRPGYVRVWVGDAGDPVTIGGDAVVSLDGDLRLPDEAGDDDDILVV</sequence>
<evidence type="ECO:0000313" key="2">
    <source>
        <dbReference type="EMBL" id="MFC6754762.1"/>
    </source>
</evidence>
<dbReference type="GO" id="GO:0016853">
    <property type="term" value="F:isomerase activity"/>
    <property type="evidence" value="ECO:0007669"/>
    <property type="project" value="UniProtKB-KW"/>
</dbReference>
<proteinExistence type="predicted"/>
<organism evidence="2 3">
    <name type="scientific">Halorubrum tibetense</name>
    <dbReference type="NCBI Taxonomy" id="175631"/>
    <lineage>
        <taxon>Archaea</taxon>
        <taxon>Methanobacteriati</taxon>
        <taxon>Methanobacteriota</taxon>
        <taxon>Stenosarchaea group</taxon>
        <taxon>Halobacteria</taxon>
        <taxon>Halobacteriales</taxon>
        <taxon>Haloferacaceae</taxon>
        <taxon>Halorubrum</taxon>
    </lineage>
</organism>
<dbReference type="InterPro" id="IPR003719">
    <property type="entry name" value="Phenazine_PhzF-like"/>
</dbReference>
<keyword evidence="1" id="KW-0413">Isomerase</keyword>
<comment type="caution">
    <text evidence="2">The sequence shown here is derived from an EMBL/GenBank/DDBJ whole genome shotgun (WGS) entry which is preliminary data.</text>
</comment>
<dbReference type="Gene3D" id="3.10.310.10">
    <property type="entry name" value="Diaminopimelate Epimerase, Chain A, domain 1"/>
    <property type="match status" value="2"/>
</dbReference>
<keyword evidence="3" id="KW-1185">Reference proteome</keyword>